<feature type="domain" description="EamA" evidence="8">
    <location>
        <begin position="100"/>
        <end position="233"/>
    </location>
</feature>
<accession>A0A2C9UVE8</accession>
<dbReference type="EMBL" id="CM004398">
    <property type="protein sequence ID" value="OAY35075.1"/>
    <property type="molecule type" value="Genomic_DNA"/>
</dbReference>
<feature type="transmembrane region" description="Helical" evidence="7">
    <location>
        <begin position="260"/>
        <end position="280"/>
    </location>
</feature>
<protein>
    <recommendedName>
        <fullName evidence="8">EamA domain-containing protein</fullName>
    </recommendedName>
</protein>
<evidence type="ECO:0000256" key="5">
    <source>
        <dbReference type="ARBA" id="ARBA00023136"/>
    </source>
</evidence>
<evidence type="ECO:0000256" key="4">
    <source>
        <dbReference type="ARBA" id="ARBA00022989"/>
    </source>
</evidence>
<comment type="similarity">
    <text evidence="2">Belongs to the drug/metabolite transporter (DMT) superfamily. Plant drug/metabolite exporter (P-DME) (TC 2.A.7.4) family.</text>
</comment>
<feature type="transmembrane region" description="Helical" evidence="7">
    <location>
        <begin position="217"/>
        <end position="236"/>
    </location>
</feature>
<gene>
    <name evidence="9" type="ORF">MANES_12G070200v8</name>
</gene>
<proteinExistence type="inferred from homology"/>
<dbReference type="AlphaFoldDB" id="A0A2C9UVE8"/>
<feature type="transmembrane region" description="Helical" evidence="7">
    <location>
        <begin position="127"/>
        <end position="148"/>
    </location>
</feature>
<evidence type="ECO:0000256" key="6">
    <source>
        <dbReference type="SAM" id="MobiDB-lite"/>
    </source>
</evidence>
<evidence type="ECO:0000256" key="7">
    <source>
        <dbReference type="SAM" id="Phobius"/>
    </source>
</evidence>
<dbReference type="SUPFAM" id="SSF103481">
    <property type="entry name" value="Multidrug resistance efflux transporter EmrE"/>
    <property type="match status" value="1"/>
</dbReference>
<dbReference type="Proteomes" id="UP000091857">
    <property type="component" value="Chromosome 12"/>
</dbReference>
<evidence type="ECO:0000313" key="9">
    <source>
        <dbReference type="EMBL" id="OAY35075.1"/>
    </source>
</evidence>
<feature type="transmembrane region" description="Helical" evidence="7">
    <location>
        <begin position="377"/>
        <end position="397"/>
    </location>
</feature>
<keyword evidence="3 7" id="KW-0812">Transmembrane</keyword>
<comment type="caution">
    <text evidence="9">The sequence shown here is derived from an EMBL/GenBank/DDBJ whole genome shotgun (WGS) entry which is preliminary data.</text>
</comment>
<evidence type="ECO:0000256" key="1">
    <source>
        <dbReference type="ARBA" id="ARBA00004141"/>
    </source>
</evidence>
<dbReference type="Gene3D" id="1.10.3730.20">
    <property type="match status" value="1"/>
</dbReference>
<keyword evidence="10" id="KW-1185">Reference proteome</keyword>
<dbReference type="PANTHER" id="PTHR22911">
    <property type="entry name" value="ACYL-MALONYL CONDENSING ENZYME-RELATED"/>
    <property type="match status" value="1"/>
</dbReference>
<evidence type="ECO:0000313" key="10">
    <source>
        <dbReference type="Proteomes" id="UP000091857"/>
    </source>
</evidence>
<dbReference type="GO" id="GO:0016020">
    <property type="term" value="C:membrane"/>
    <property type="evidence" value="ECO:0000318"/>
    <property type="project" value="GO_Central"/>
</dbReference>
<dbReference type="Gramene" id="Manes.12G070200.1.v8.1">
    <property type="protein sequence ID" value="Manes.12G070200.1.v8.1.CDS"/>
    <property type="gene ID" value="Manes.12G070200.v8.1"/>
</dbReference>
<sequence length="403" mass="43865">MTVTTEISDEDHAVELIVRDASASSPDGSAEDGAGGGSSSGSGSEEMTSLLNPSEKPKINIFSVAYSRRKPREQVARLPDTETSPIIQFIIWIWGGSRYSGILCMALSSMIYFAMEVLSDSFSAQSIPLFETAFTRCTIVLILSYAWLRRSGQPLFGAASARKLLFWRALTGYLSLLSFIYCIQRLPLSQAIVLNFTTPVMASIVARIMLHEKLKIADIGGLACSFFGVIFIYRQILRTQGGWTRGGETNNTTAKGSQHIYAVLVGLFSAITGGISFCLIKAGAKASDQPVVTVFSFGLLSSPAAGICTFAFEEFVLPDFYSFTLMLILGVLAFFVEVFLARGFQLEKTSRAANVQYIEVAVSQFWLMVSSRISSSFGGIVGCLLILISVCCTIYFGPDKEME</sequence>
<feature type="transmembrane region" description="Helical" evidence="7">
    <location>
        <begin position="89"/>
        <end position="115"/>
    </location>
</feature>
<feature type="transmembrane region" description="Helical" evidence="7">
    <location>
        <begin position="192"/>
        <end position="210"/>
    </location>
</feature>
<dbReference type="InterPro" id="IPR000620">
    <property type="entry name" value="EamA_dom"/>
</dbReference>
<evidence type="ECO:0000259" key="8">
    <source>
        <dbReference type="Pfam" id="PF00892"/>
    </source>
</evidence>
<keyword evidence="5 7" id="KW-0472">Membrane</keyword>
<evidence type="ECO:0000256" key="3">
    <source>
        <dbReference type="ARBA" id="ARBA00022692"/>
    </source>
</evidence>
<feature type="region of interest" description="Disordered" evidence="6">
    <location>
        <begin position="18"/>
        <end position="51"/>
    </location>
</feature>
<evidence type="ECO:0000256" key="2">
    <source>
        <dbReference type="ARBA" id="ARBA00007635"/>
    </source>
</evidence>
<organism evidence="9 10">
    <name type="scientific">Manihot esculenta</name>
    <name type="common">Cassava</name>
    <name type="synonym">Jatropha manihot</name>
    <dbReference type="NCBI Taxonomy" id="3983"/>
    <lineage>
        <taxon>Eukaryota</taxon>
        <taxon>Viridiplantae</taxon>
        <taxon>Streptophyta</taxon>
        <taxon>Embryophyta</taxon>
        <taxon>Tracheophyta</taxon>
        <taxon>Spermatophyta</taxon>
        <taxon>Magnoliopsida</taxon>
        <taxon>eudicotyledons</taxon>
        <taxon>Gunneridae</taxon>
        <taxon>Pentapetalae</taxon>
        <taxon>rosids</taxon>
        <taxon>fabids</taxon>
        <taxon>Malpighiales</taxon>
        <taxon>Euphorbiaceae</taxon>
        <taxon>Crotonoideae</taxon>
        <taxon>Manihoteae</taxon>
        <taxon>Manihot</taxon>
    </lineage>
</organism>
<feature type="transmembrane region" description="Helical" evidence="7">
    <location>
        <begin position="292"/>
        <end position="312"/>
    </location>
</feature>
<dbReference type="OrthoDB" id="306876at2759"/>
<dbReference type="Pfam" id="PF00892">
    <property type="entry name" value="EamA"/>
    <property type="match status" value="1"/>
</dbReference>
<dbReference type="PANTHER" id="PTHR22911:SF6">
    <property type="entry name" value="SOLUTE CARRIER FAMILY 35 MEMBER G1"/>
    <property type="match status" value="1"/>
</dbReference>
<dbReference type="InterPro" id="IPR037185">
    <property type="entry name" value="EmrE-like"/>
</dbReference>
<feature type="transmembrane region" description="Helical" evidence="7">
    <location>
        <begin position="169"/>
        <end position="186"/>
    </location>
</feature>
<feature type="compositionally biased region" description="Low complexity" evidence="6">
    <location>
        <begin position="20"/>
        <end position="32"/>
    </location>
</feature>
<dbReference type="STRING" id="3983.A0A2C9UVE8"/>
<reference evidence="10" key="1">
    <citation type="journal article" date="2016" name="Nat. Biotechnol.">
        <title>Sequencing wild and cultivated cassava and related species reveals extensive interspecific hybridization and genetic diversity.</title>
        <authorList>
            <person name="Bredeson J.V."/>
            <person name="Lyons J.B."/>
            <person name="Prochnik S.E."/>
            <person name="Wu G.A."/>
            <person name="Ha C.M."/>
            <person name="Edsinger-Gonzales E."/>
            <person name="Grimwood J."/>
            <person name="Schmutz J."/>
            <person name="Rabbi I.Y."/>
            <person name="Egesi C."/>
            <person name="Nauluvula P."/>
            <person name="Lebot V."/>
            <person name="Ndunguru J."/>
            <person name="Mkamilo G."/>
            <person name="Bart R.S."/>
            <person name="Setter T.L."/>
            <person name="Gleadow R.M."/>
            <person name="Kulakow P."/>
            <person name="Ferguson M.E."/>
            <person name="Rounsley S."/>
            <person name="Rokhsar D.S."/>
        </authorList>
    </citation>
    <scope>NUCLEOTIDE SEQUENCE [LARGE SCALE GENOMIC DNA]</scope>
    <source>
        <strain evidence="10">cv. AM560-2</strain>
    </source>
</reference>
<feature type="transmembrane region" description="Helical" evidence="7">
    <location>
        <begin position="324"/>
        <end position="341"/>
    </location>
</feature>
<keyword evidence="4 7" id="KW-1133">Transmembrane helix</keyword>
<name>A0A2C9UVE8_MANES</name>
<comment type="subcellular location">
    <subcellularLocation>
        <location evidence="1">Membrane</location>
        <topology evidence="1">Multi-pass membrane protein</topology>
    </subcellularLocation>
</comment>